<reference evidence="2 3" key="1">
    <citation type="submission" date="2017-12" db="EMBL/GenBank/DDBJ databases">
        <title>Comparative genomics of Botrytis spp.</title>
        <authorList>
            <person name="Valero-Jimenez C.A."/>
            <person name="Tapia P."/>
            <person name="Veloso J."/>
            <person name="Silva-Moreno E."/>
            <person name="Staats M."/>
            <person name="Valdes J.H."/>
            <person name="Van Kan J.A.L."/>
        </authorList>
    </citation>
    <scope>NUCLEOTIDE SEQUENCE [LARGE SCALE GENOMIC DNA]</scope>
    <source>
        <strain evidence="2 3">Bt9001</strain>
    </source>
</reference>
<feature type="compositionally biased region" description="Low complexity" evidence="1">
    <location>
        <begin position="293"/>
        <end position="302"/>
    </location>
</feature>
<keyword evidence="3" id="KW-1185">Reference proteome</keyword>
<feature type="compositionally biased region" description="Polar residues" evidence="1">
    <location>
        <begin position="517"/>
        <end position="526"/>
    </location>
</feature>
<feature type="compositionally biased region" description="Polar residues" evidence="1">
    <location>
        <begin position="1"/>
        <end position="17"/>
    </location>
</feature>
<feature type="compositionally biased region" description="Polar residues" evidence="1">
    <location>
        <begin position="96"/>
        <end position="109"/>
    </location>
</feature>
<evidence type="ECO:0000313" key="2">
    <source>
        <dbReference type="EMBL" id="TGO16221.1"/>
    </source>
</evidence>
<feature type="compositionally biased region" description="Basic and acidic residues" evidence="1">
    <location>
        <begin position="155"/>
        <end position="170"/>
    </location>
</feature>
<dbReference type="OrthoDB" id="3564730at2759"/>
<organism evidence="2 3">
    <name type="scientific">Botrytis tulipae</name>
    <dbReference type="NCBI Taxonomy" id="87230"/>
    <lineage>
        <taxon>Eukaryota</taxon>
        <taxon>Fungi</taxon>
        <taxon>Dikarya</taxon>
        <taxon>Ascomycota</taxon>
        <taxon>Pezizomycotina</taxon>
        <taxon>Leotiomycetes</taxon>
        <taxon>Helotiales</taxon>
        <taxon>Sclerotiniaceae</taxon>
        <taxon>Botrytis</taxon>
    </lineage>
</organism>
<feature type="compositionally biased region" description="Basic and acidic residues" evidence="1">
    <location>
        <begin position="437"/>
        <end position="463"/>
    </location>
</feature>
<feature type="compositionally biased region" description="Basic and acidic residues" evidence="1">
    <location>
        <begin position="341"/>
        <end position="353"/>
    </location>
</feature>
<feature type="compositionally biased region" description="Basic residues" evidence="1">
    <location>
        <begin position="144"/>
        <end position="154"/>
    </location>
</feature>
<feature type="compositionally biased region" description="Basic and acidic residues" evidence="1">
    <location>
        <begin position="32"/>
        <end position="43"/>
    </location>
</feature>
<gene>
    <name evidence="2" type="ORF">BTUL_0030g00040</name>
</gene>
<protein>
    <submittedName>
        <fullName evidence="2">Uncharacterized protein</fullName>
    </submittedName>
</protein>
<feature type="compositionally biased region" description="Basic and acidic residues" evidence="1">
    <location>
        <begin position="110"/>
        <end position="143"/>
    </location>
</feature>
<feature type="compositionally biased region" description="Basic and acidic residues" evidence="1">
    <location>
        <begin position="365"/>
        <end position="391"/>
    </location>
</feature>
<feature type="compositionally biased region" description="Basic and acidic residues" evidence="1">
    <location>
        <begin position="256"/>
        <end position="265"/>
    </location>
</feature>
<comment type="caution">
    <text evidence="2">The sequence shown here is derived from an EMBL/GenBank/DDBJ whole genome shotgun (WGS) entry which is preliminary data.</text>
</comment>
<proteinExistence type="predicted"/>
<accession>A0A4Z1F415</accession>
<name>A0A4Z1F415_9HELO</name>
<feature type="compositionally biased region" description="Basic and acidic residues" evidence="1">
    <location>
        <begin position="70"/>
        <end position="83"/>
    </location>
</feature>
<dbReference type="EMBL" id="PQXH01000030">
    <property type="protein sequence ID" value="TGO16221.1"/>
    <property type="molecule type" value="Genomic_DNA"/>
</dbReference>
<feature type="compositionally biased region" description="Basic and acidic residues" evidence="1">
    <location>
        <begin position="209"/>
        <end position="245"/>
    </location>
</feature>
<dbReference type="Proteomes" id="UP000297777">
    <property type="component" value="Unassembled WGS sequence"/>
</dbReference>
<evidence type="ECO:0000256" key="1">
    <source>
        <dbReference type="SAM" id="MobiDB-lite"/>
    </source>
</evidence>
<feature type="compositionally biased region" description="Polar residues" evidence="1">
    <location>
        <begin position="464"/>
        <end position="474"/>
    </location>
</feature>
<evidence type="ECO:0000313" key="3">
    <source>
        <dbReference type="Proteomes" id="UP000297777"/>
    </source>
</evidence>
<feature type="region of interest" description="Disordered" evidence="1">
    <location>
        <begin position="1"/>
        <end position="533"/>
    </location>
</feature>
<feature type="compositionally biased region" description="Polar residues" evidence="1">
    <location>
        <begin position="411"/>
        <end position="431"/>
    </location>
</feature>
<dbReference type="AlphaFoldDB" id="A0A4Z1F415"/>
<sequence length="533" mass="58935">MSSAASRTNSRIGSQADSKIKAIHTYSYPETSDPRIERTESHKPIHAGSFHPRIERTESHKSRRVGSTRGETERRRSIERPELETQDLNIGGRESPQPSLSPGDTVKSSVDTKIRDIEKHQAALEKFGKHNEGQDSEAGDGHSHRSRRRRRSRSHEKPIQIKVQYEEIGKQRSRSPPDEIVTTTRTTIPGLPFLKKKEVKITQFKKSRSHEDEDHKKPSGSDRIPTDTDRGSDRNRRDEGSDRNTKHSSRKGSVSSREKSERKPESATSSRHGAPTHRSARDNNEQAPRAVSRHSSNSSNSQNRHKVFDDEPSPGGPKALSEGPASGSLDGGPPRSNTGASDRHSLSGRDLKNKYQPNRGPPSNHEQKEHTQISYGRNDKDNEPYAREIGKRDHKSSGSKSSKAGTPTPPGSTRSKAITPNPPESINSKAGTPNPPDYERTQIFRGRDDKEDTSSAYKIERDQSNMSALGSDTSGVRRASTRNSIVAPSHYTASEQASSIRGGEDASSAYEDRTKQSEISSGSGKSRGTRPHR</sequence>
<feature type="compositionally biased region" description="Polar residues" evidence="1">
    <location>
        <begin position="481"/>
        <end position="499"/>
    </location>
</feature>